<feature type="transmembrane region" description="Helical" evidence="9">
    <location>
        <begin position="302"/>
        <end position="320"/>
    </location>
</feature>
<evidence type="ECO:0000256" key="2">
    <source>
        <dbReference type="ARBA" id="ARBA00004651"/>
    </source>
</evidence>
<evidence type="ECO:0000313" key="11">
    <source>
        <dbReference type="Proteomes" id="UP000294656"/>
    </source>
</evidence>
<dbReference type="InterPro" id="IPR005495">
    <property type="entry name" value="LptG/LptF_permease"/>
</dbReference>
<evidence type="ECO:0000256" key="3">
    <source>
        <dbReference type="ARBA" id="ARBA00007725"/>
    </source>
</evidence>
<comment type="caution">
    <text evidence="10">The sequence shown here is derived from an EMBL/GenBank/DDBJ whole genome shotgun (WGS) entry which is preliminary data.</text>
</comment>
<dbReference type="OrthoDB" id="9776227at2"/>
<keyword evidence="7 9" id="KW-0472">Membrane</keyword>
<dbReference type="GO" id="GO:0015920">
    <property type="term" value="P:lipopolysaccharide transport"/>
    <property type="evidence" value="ECO:0007669"/>
    <property type="project" value="TreeGrafter"/>
</dbReference>
<dbReference type="Proteomes" id="UP000294656">
    <property type="component" value="Unassembled WGS sequence"/>
</dbReference>
<keyword evidence="4" id="KW-1003">Cell membrane</keyword>
<dbReference type="PANTHER" id="PTHR33529">
    <property type="entry name" value="SLR0882 PROTEIN-RELATED"/>
    <property type="match status" value="1"/>
</dbReference>
<sequence>MNRFDRYIGSSVLWSFAAVIFVLLGLDFALTFIDQVKKVSDSYTTTALLQVLAYRAPTKFAEYIPVASLIGTLVGLGALASTSELTVIRAAGTPIWRIGFAACKPIFIVAILGVFTSEYISPYTTQQADLIERLRGQSAGKFALTGGVWIKSDGNFVYINAADRDGVLYDIQIFTPKDHALEKIQKAKFAKHQSGEQWTLEQVTETHFLGDNIETSYQKTASWTTSLKPNHLFLASQEPEALSLTELHNYQDYLVHQELNAGLYQLEFWTKALMPFACFALVIVALSSVFGPLRSSTMGGRIFSGVLIGIIFQNGLSLFGKMSLALHFSPFIGVSIPITICFAIGIFLMRRRG</sequence>
<evidence type="ECO:0000256" key="4">
    <source>
        <dbReference type="ARBA" id="ARBA00022475"/>
    </source>
</evidence>
<evidence type="ECO:0000256" key="6">
    <source>
        <dbReference type="ARBA" id="ARBA00022989"/>
    </source>
</evidence>
<accession>A0A4R6M625</accession>
<feature type="transmembrane region" description="Helical" evidence="9">
    <location>
        <begin position="12"/>
        <end position="33"/>
    </location>
</feature>
<proteinExistence type="inferred from homology"/>
<dbReference type="GO" id="GO:0043190">
    <property type="term" value="C:ATP-binding cassette (ABC) transporter complex"/>
    <property type="evidence" value="ECO:0007669"/>
    <property type="project" value="InterPro"/>
</dbReference>
<evidence type="ECO:0000256" key="5">
    <source>
        <dbReference type="ARBA" id="ARBA00022692"/>
    </source>
</evidence>
<reference evidence="10 11" key="1">
    <citation type="submission" date="2019-03" db="EMBL/GenBank/DDBJ databases">
        <title>Genomic Encyclopedia of Type Strains, Phase III (KMG-III): the genomes of soil and plant-associated and newly described type strains.</title>
        <authorList>
            <person name="Whitman W."/>
        </authorList>
    </citation>
    <scope>NUCLEOTIDE SEQUENCE [LARGE SCALE GENOMIC DNA]</scope>
    <source>
        <strain evidence="10 11">CECT 7378</strain>
    </source>
</reference>
<feature type="transmembrane region" description="Helical" evidence="9">
    <location>
        <begin position="326"/>
        <end position="349"/>
    </location>
</feature>
<name>A0A4R6M625_9GAMM</name>
<protein>
    <submittedName>
        <fullName evidence="10">Lipopolysaccharide export system permease protein</fullName>
    </submittedName>
</protein>
<dbReference type="EMBL" id="SNXC01000016">
    <property type="protein sequence ID" value="TDO95479.1"/>
    <property type="molecule type" value="Genomic_DNA"/>
</dbReference>
<evidence type="ECO:0000256" key="1">
    <source>
        <dbReference type="ARBA" id="ARBA00002265"/>
    </source>
</evidence>
<organism evidence="10 11">
    <name type="scientific">Marinomonas balearica</name>
    <dbReference type="NCBI Taxonomy" id="491947"/>
    <lineage>
        <taxon>Bacteria</taxon>
        <taxon>Pseudomonadati</taxon>
        <taxon>Pseudomonadota</taxon>
        <taxon>Gammaproteobacteria</taxon>
        <taxon>Oceanospirillales</taxon>
        <taxon>Oceanospirillaceae</taxon>
        <taxon>Marinomonas</taxon>
    </lineage>
</organism>
<dbReference type="RefSeq" id="WP_133505099.1">
    <property type="nucleotide sequence ID" value="NZ_SNXC01000016.1"/>
</dbReference>
<comment type="similarity">
    <text evidence="3">Belongs to the LptF/LptG family.</text>
</comment>
<keyword evidence="11" id="KW-1185">Reference proteome</keyword>
<evidence type="ECO:0000256" key="7">
    <source>
        <dbReference type="ARBA" id="ARBA00023136"/>
    </source>
</evidence>
<dbReference type="PANTHER" id="PTHR33529:SF2">
    <property type="entry name" value="LIPOPOLYSACCHARIDE EXPORT SYSTEM PERMEASE PROTEIN LPTG"/>
    <property type="match status" value="1"/>
</dbReference>
<comment type="subcellular location">
    <subcellularLocation>
        <location evidence="2">Cell membrane</location>
        <topology evidence="2">Multi-pass membrane protein</topology>
    </subcellularLocation>
</comment>
<dbReference type="InterPro" id="IPR030923">
    <property type="entry name" value="LptG"/>
</dbReference>
<comment type="subunit">
    <text evidence="8">Component of the lipopolysaccharide transport and assembly complex. The LptBFG transporter is composed of two ATP-binding proteins (LptB) and two transmembrane proteins (LptF and LptG).</text>
</comment>
<gene>
    <name evidence="10" type="ORF">DFP79_3408</name>
</gene>
<dbReference type="GO" id="GO:0055085">
    <property type="term" value="P:transmembrane transport"/>
    <property type="evidence" value="ECO:0007669"/>
    <property type="project" value="InterPro"/>
</dbReference>
<dbReference type="AlphaFoldDB" id="A0A4R6M625"/>
<evidence type="ECO:0000313" key="10">
    <source>
        <dbReference type="EMBL" id="TDO95479.1"/>
    </source>
</evidence>
<dbReference type="Pfam" id="PF03739">
    <property type="entry name" value="LptF_LptG"/>
    <property type="match status" value="1"/>
</dbReference>
<keyword evidence="5 9" id="KW-0812">Transmembrane</keyword>
<evidence type="ECO:0000256" key="9">
    <source>
        <dbReference type="SAM" id="Phobius"/>
    </source>
</evidence>
<feature type="transmembrane region" description="Helical" evidence="9">
    <location>
        <begin position="272"/>
        <end position="290"/>
    </location>
</feature>
<keyword evidence="6 9" id="KW-1133">Transmembrane helix</keyword>
<dbReference type="NCBIfam" id="TIGR04408">
    <property type="entry name" value="LptG_lptG"/>
    <property type="match status" value="1"/>
</dbReference>
<evidence type="ECO:0000256" key="8">
    <source>
        <dbReference type="ARBA" id="ARBA00026081"/>
    </source>
</evidence>
<feature type="transmembrane region" description="Helical" evidence="9">
    <location>
        <begin position="95"/>
        <end position="115"/>
    </location>
</feature>
<feature type="transmembrane region" description="Helical" evidence="9">
    <location>
        <begin position="63"/>
        <end position="83"/>
    </location>
</feature>
<comment type="function">
    <text evidence="1">Part of the ABC transporter complex LptBFG involved in the translocation of lipopolysaccharide (LPS) from the inner membrane to the outer membrane.</text>
</comment>